<name>A0A6L5X5R2_9FIRM</name>
<dbReference type="InterPro" id="IPR055344">
    <property type="entry name" value="SecD_SecF_C_bact"/>
</dbReference>
<keyword evidence="2 9" id="KW-0813">Transport</keyword>
<gene>
    <name evidence="9 14" type="primary">secD</name>
    <name evidence="10" type="synonym">secF</name>
    <name evidence="14" type="ORF">FYJ35_07125</name>
</gene>
<dbReference type="InterPro" id="IPR005665">
    <property type="entry name" value="SecF_bac"/>
</dbReference>
<dbReference type="NCBIfam" id="TIGR01129">
    <property type="entry name" value="secD"/>
    <property type="match status" value="1"/>
</dbReference>
<comment type="function">
    <text evidence="9">Part of the Sec protein translocase complex. Interacts with the SecYEG preprotein conducting channel. SecDF uses the proton motive force (PMF) to complete protein translocation after the ATP-dependent function of SecA.</text>
</comment>
<keyword evidence="7 9" id="KW-0811">Translocation</keyword>
<feature type="transmembrane region" description="Helical" evidence="9">
    <location>
        <begin position="373"/>
        <end position="392"/>
    </location>
</feature>
<comment type="similarity">
    <text evidence="10">Belongs to the SecD/SecF family. SecF subfamily.</text>
</comment>
<dbReference type="Gene3D" id="3.30.1360.200">
    <property type="match status" value="1"/>
</dbReference>
<dbReference type="Proteomes" id="UP000481852">
    <property type="component" value="Unassembled WGS sequence"/>
</dbReference>
<dbReference type="GO" id="GO:0065002">
    <property type="term" value="P:intracellular protein transmembrane transport"/>
    <property type="evidence" value="ECO:0007669"/>
    <property type="project" value="UniProtKB-UniRule"/>
</dbReference>
<feature type="transmembrane region" description="Helical" evidence="9">
    <location>
        <begin position="664"/>
        <end position="682"/>
    </location>
</feature>
<dbReference type="InterPro" id="IPR048631">
    <property type="entry name" value="SecD_1st"/>
</dbReference>
<keyword evidence="5 9" id="KW-0653">Protein transport</keyword>
<evidence type="ECO:0000259" key="12">
    <source>
        <dbReference type="Pfam" id="PF21760"/>
    </source>
</evidence>
<keyword evidence="3 9" id="KW-1003">Cell membrane</keyword>
<feature type="transmembrane region" description="Helical" evidence="9">
    <location>
        <begin position="246"/>
        <end position="264"/>
    </location>
</feature>
<dbReference type="GO" id="GO:0015450">
    <property type="term" value="F:protein-transporting ATPase activity"/>
    <property type="evidence" value="ECO:0007669"/>
    <property type="project" value="InterPro"/>
</dbReference>
<comment type="caution">
    <text evidence="14">The sequence shown here is derived from an EMBL/GenBank/DDBJ whole genome shotgun (WGS) entry which is preliminary data.</text>
</comment>
<evidence type="ECO:0000256" key="8">
    <source>
        <dbReference type="ARBA" id="ARBA00023136"/>
    </source>
</evidence>
<dbReference type="GO" id="GO:0043952">
    <property type="term" value="P:protein transport by the Sec complex"/>
    <property type="evidence" value="ECO:0007669"/>
    <property type="project" value="UniProtKB-UniRule"/>
</dbReference>
<sequence>MSKKKARIILILLAASLVLLLYTAFIGWGPTGTGAMKNIKLGLDLEGGVSVTYQAKEDNPSAEDMADTVYKLQKRVDAISTEAHVYQEGSNRINIEIPGVSNAEEILAQLGKPGSLKFELSDGTEILDGSHIESAEAASTRDNMNNTKYVVEVTFDKKGAKAFSDATTKNVGKPISIVYDGETISSPVVQQAITDGKCEISGNFTLDSAKELASSIRIGSLSLELEEIRSQVVGAQLGQQALKTSLIGGIIGVICVMIIMILAYKVPGIVASFALLLYTALDLVAMNAFDMTLTLPGIAGVILSIGMAVDANVIIYARIREEIANGNSVRSAIDTGFRKALSAIIDGNVTTLIACLVLYIMGTGSVKGFAESLALGIFLSMFTALFVSKWIVKSFYALGMSDPKYFGKMIAIKRLNMVGRRKLFFTVALIAILTGPVACIANHAAGRGALNFSMEFRGGTSTDVTFKDSYDINAIDTKIKPVIQKVIGEAEVQAQKVAGGNEIIFKTRTLSNDERQKLSDALDKEFPIDTYKDNAGEQAKAISFETISGTVSNEMRRDAIVAVIIAVVCMLIYIWFRFSDLRFASSAIIALIHDVLVVFASYAITRISVGGTFIAVMLTIVGYSINSTIVIFDRVRENLKSRDKYESLEALVDDSITSTMTRSIYTSLTTFVTVFFLYIVGVPSIKEFSLPLIVGIIAGMYSSVCLTGAMWYTMRIRKDKKDQAAAQSAAAAKVAGKITASKKKKKHVPQS</sequence>
<accession>A0A6L5X5R2</accession>
<evidence type="ECO:0000313" key="15">
    <source>
        <dbReference type="Proteomes" id="UP000481852"/>
    </source>
</evidence>
<evidence type="ECO:0000256" key="4">
    <source>
        <dbReference type="ARBA" id="ARBA00022692"/>
    </source>
</evidence>
<dbReference type="EMBL" id="VULZ01000006">
    <property type="protein sequence ID" value="MSS14817.1"/>
    <property type="molecule type" value="Genomic_DNA"/>
</dbReference>
<feature type="transmembrane region" description="Helical" evidence="9">
    <location>
        <begin position="340"/>
        <end position="361"/>
    </location>
</feature>
<feature type="domain" description="Protein export membrane protein SecD/SecF C-terminal" evidence="11">
    <location>
        <begin position="533"/>
        <end position="715"/>
    </location>
</feature>
<feature type="transmembrane region" description="Helical" evidence="9">
    <location>
        <begin position="583"/>
        <end position="604"/>
    </location>
</feature>
<feature type="domain" description="SecDF P1 head subdomain" evidence="13">
    <location>
        <begin position="124"/>
        <end position="222"/>
    </location>
</feature>
<dbReference type="HAMAP" id="MF_01463_B">
    <property type="entry name" value="SecD_B"/>
    <property type="match status" value="1"/>
</dbReference>
<dbReference type="InterPro" id="IPR022813">
    <property type="entry name" value="SecD/SecF_arch_bac"/>
</dbReference>
<evidence type="ECO:0000256" key="9">
    <source>
        <dbReference type="HAMAP-Rule" id="MF_01463"/>
    </source>
</evidence>
<feature type="transmembrane region" description="Helical" evidence="9">
    <location>
        <begin position="610"/>
        <end position="632"/>
    </location>
</feature>
<dbReference type="SUPFAM" id="SSF82866">
    <property type="entry name" value="Multidrug efflux transporter AcrB transmembrane domain"/>
    <property type="match status" value="2"/>
</dbReference>
<keyword evidence="8 9" id="KW-0472">Membrane</keyword>
<dbReference type="InterPro" id="IPR022645">
    <property type="entry name" value="SecD/SecF_bac"/>
</dbReference>
<comment type="subcellular location">
    <subcellularLocation>
        <location evidence="1 9">Cell membrane</location>
        <topology evidence="1 9">Multi-pass membrane protein</topology>
    </subcellularLocation>
</comment>
<feature type="transmembrane region" description="Helical" evidence="9">
    <location>
        <begin position="295"/>
        <end position="319"/>
    </location>
</feature>
<dbReference type="AlphaFoldDB" id="A0A6L5X5R2"/>
<evidence type="ECO:0000256" key="1">
    <source>
        <dbReference type="ARBA" id="ARBA00004651"/>
    </source>
</evidence>
<feature type="transmembrane region" description="Helical" evidence="9">
    <location>
        <begin position="269"/>
        <end position="289"/>
    </location>
</feature>
<dbReference type="RefSeq" id="WP_154525031.1">
    <property type="nucleotide sequence ID" value="NZ_VULZ01000006.1"/>
</dbReference>
<dbReference type="Gene3D" id="1.20.1640.10">
    <property type="entry name" value="Multidrug efflux transporter AcrB transmembrane domain"/>
    <property type="match status" value="2"/>
</dbReference>
<evidence type="ECO:0000313" key="14">
    <source>
        <dbReference type="EMBL" id="MSS14817.1"/>
    </source>
</evidence>
<feature type="domain" description="Protein export membrane protein SecD/SecF C-terminal" evidence="11">
    <location>
        <begin position="224"/>
        <end position="394"/>
    </location>
</feature>
<comment type="subunit">
    <text evidence="10">Forms a complex with SecD. Part of the essential Sec protein translocation apparatus which comprises SecA, SecYEG and auxiliary proteins SecDF. Other proteins may also be involved.</text>
</comment>
<feature type="transmembrane region" description="Helical" evidence="9">
    <location>
        <begin position="559"/>
        <end position="576"/>
    </location>
</feature>
<evidence type="ECO:0000256" key="5">
    <source>
        <dbReference type="ARBA" id="ARBA00022927"/>
    </source>
</evidence>
<comment type="subunit">
    <text evidence="9">Forms a complex with SecF. Part of the essential Sec protein translocation apparatus which comprises SecA, SecYEG and auxiliary proteins SecDF. Other proteins may also be involved.</text>
</comment>
<dbReference type="PANTHER" id="PTHR30081">
    <property type="entry name" value="PROTEIN-EXPORT MEMBRANE PROTEIN SEC"/>
    <property type="match status" value="1"/>
</dbReference>
<feature type="transmembrane region" description="Helical" evidence="9">
    <location>
        <begin position="688"/>
        <end position="712"/>
    </location>
</feature>
<dbReference type="InterPro" id="IPR022646">
    <property type="entry name" value="SecD/SecF_CS"/>
</dbReference>
<dbReference type="Pfam" id="PF07549">
    <property type="entry name" value="Sec_GG"/>
    <property type="match status" value="1"/>
</dbReference>
<dbReference type="NCBIfam" id="TIGR00966">
    <property type="entry name" value="transloc_SecF"/>
    <property type="match status" value="1"/>
</dbReference>
<dbReference type="PRINTS" id="PR01755">
    <property type="entry name" value="SECFTRNLCASE"/>
</dbReference>
<comment type="caution">
    <text evidence="9">Lacks conserved residue(s) required for the propagation of feature annotation.</text>
</comment>
<dbReference type="NCBIfam" id="TIGR00916">
    <property type="entry name" value="2A0604s01"/>
    <property type="match status" value="2"/>
</dbReference>
<dbReference type="Pfam" id="PF02355">
    <property type="entry name" value="SecD_SecF_C"/>
    <property type="match status" value="2"/>
</dbReference>
<dbReference type="HAMAP" id="MF_01464_B">
    <property type="entry name" value="SecF_B"/>
    <property type="match status" value="1"/>
</dbReference>
<dbReference type="Pfam" id="PF22599">
    <property type="entry name" value="SecDF_P1_head"/>
    <property type="match status" value="1"/>
</dbReference>
<evidence type="ECO:0000256" key="6">
    <source>
        <dbReference type="ARBA" id="ARBA00022989"/>
    </source>
</evidence>
<keyword evidence="6 9" id="KW-1133">Transmembrane helix</keyword>
<protein>
    <recommendedName>
        <fullName evidence="9 10">Multifunctional fusion protein</fullName>
    </recommendedName>
    <domain>
        <recommendedName>
            <fullName evidence="9">Protein translocase subunit SecD</fullName>
        </recommendedName>
    </domain>
    <domain>
        <recommendedName>
            <fullName evidence="10">Protein-export membrane protein SecF</fullName>
        </recommendedName>
    </domain>
</protein>
<evidence type="ECO:0000256" key="10">
    <source>
        <dbReference type="HAMAP-Rule" id="MF_01464"/>
    </source>
</evidence>
<dbReference type="InterPro" id="IPR054384">
    <property type="entry name" value="SecDF_P1_head"/>
</dbReference>
<dbReference type="Pfam" id="PF21760">
    <property type="entry name" value="SecD_1st"/>
    <property type="match status" value="1"/>
</dbReference>
<dbReference type="InterPro" id="IPR048634">
    <property type="entry name" value="SecD_SecF_C"/>
</dbReference>
<feature type="domain" description="Protein translocase subunit SecDF P1" evidence="12">
    <location>
        <begin position="68"/>
        <end position="122"/>
    </location>
</feature>
<proteinExistence type="inferred from homology"/>
<evidence type="ECO:0000256" key="7">
    <source>
        <dbReference type="ARBA" id="ARBA00023010"/>
    </source>
</evidence>
<dbReference type="GO" id="GO:0005886">
    <property type="term" value="C:plasma membrane"/>
    <property type="evidence" value="ECO:0007669"/>
    <property type="project" value="UniProtKB-SubCell"/>
</dbReference>
<comment type="similarity">
    <text evidence="9">Belongs to the SecD/SecF family. SecD subfamily.</text>
</comment>
<dbReference type="FunFam" id="1.20.1640.10:FF:000004">
    <property type="entry name" value="Protein translocase subunit SecD"/>
    <property type="match status" value="1"/>
</dbReference>
<keyword evidence="4 9" id="KW-0812">Transmembrane</keyword>
<reference evidence="14 15" key="1">
    <citation type="submission" date="2019-08" db="EMBL/GenBank/DDBJ databases">
        <title>In-depth cultivation of the pig gut microbiome towards novel bacterial diversity and tailored functional studies.</title>
        <authorList>
            <person name="Wylensek D."/>
            <person name="Hitch T.C.A."/>
            <person name="Clavel T."/>
        </authorList>
    </citation>
    <scope>NUCLEOTIDE SEQUENCE [LARGE SCALE GENOMIC DNA]</scope>
    <source>
        <strain evidence="14 15">Oil+RF-744-WCA-WT-11</strain>
    </source>
</reference>
<dbReference type="PANTHER" id="PTHR30081:SF1">
    <property type="entry name" value="PROTEIN TRANSLOCASE SUBUNIT SECD"/>
    <property type="match status" value="1"/>
</dbReference>
<dbReference type="Gene3D" id="3.30.70.3400">
    <property type="match status" value="1"/>
</dbReference>
<keyword evidence="15" id="KW-1185">Reference proteome</keyword>
<evidence type="ECO:0000256" key="3">
    <source>
        <dbReference type="ARBA" id="ARBA00022475"/>
    </source>
</evidence>
<evidence type="ECO:0000259" key="11">
    <source>
        <dbReference type="Pfam" id="PF02355"/>
    </source>
</evidence>
<feature type="transmembrane region" description="Helical" evidence="9">
    <location>
        <begin position="423"/>
        <end position="445"/>
    </location>
</feature>
<evidence type="ECO:0000259" key="13">
    <source>
        <dbReference type="Pfam" id="PF22599"/>
    </source>
</evidence>
<evidence type="ECO:0000256" key="2">
    <source>
        <dbReference type="ARBA" id="ARBA00022448"/>
    </source>
</evidence>
<dbReference type="GO" id="GO:0006605">
    <property type="term" value="P:protein targeting"/>
    <property type="evidence" value="ECO:0007669"/>
    <property type="project" value="UniProtKB-UniRule"/>
</dbReference>
<organism evidence="14 15">
    <name type="scientific">Porcincola intestinalis</name>
    <dbReference type="NCBI Taxonomy" id="2606632"/>
    <lineage>
        <taxon>Bacteria</taxon>
        <taxon>Bacillati</taxon>
        <taxon>Bacillota</taxon>
        <taxon>Clostridia</taxon>
        <taxon>Lachnospirales</taxon>
        <taxon>Lachnospiraceae</taxon>
        <taxon>Porcincola</taxon>
    </lineage>
</organism>
<dbReference type="InterPro" id="IPR005791">
    <property type="entry name" value="SecD"/>
</dbReference>